<dbReference type="AlphaFoldDB" id="A0A177ATX4"/>
<name>A0A177ATX4_9BILA</name>
<dbReference type="EMBL" id="LWCA01001283">
    <property type="protein sequence ID" value="OAF65456.1"/>
    <property type="molecule type" value="Genomic_DNA"/>
</dbReference>
<keyword evidence="2" id="KW-1185">Reference proteome</keyword>
<organism evidence="1 2">
    <name type="scientific">Intoshia linei</name>
    <dbReference type="NCBI Taxonomy" id="1819745"/>
    <lineage>
        <taxon>Eukaryota</taxon>
        <taxon>Metazoa</taxon>
        <taxon>Spiralia</taxon>
        <taxon>Lophotrochozoa</taxon>
        <taxon>Mesozoa</taxon>
        <taxon>Orthonectida</taxon>
        <taxon>Rhopaluridae</taxon>
        <taxon>Intoshia</taxon>
    </lineage>
</organism>
<comment type="caution">
    <text evidence="1">The sequence shown here is derived from an EMBL/GenBank/DDBJ whole genome shotgun (WGS) entry which is preliminary data.</text>
</comment>
<sequence>MPTEVNETYLMDLVTVLETVKNYKKLDESTHSDVKGEWHDLFNLYIFSEEMLSICDDLLFYVETDPNNIDSEKYKPKVNIYRRQKNENLSQKSDNIDWEQSLYLNIIMQC</sequence>
<evidence type="ECO:0000313" key="1">
    <source>
        <dbReference type="EMBL" id="OAF65456.1"/>
    </source>
</evidence>
<dbReference type="Pfam" id="PF09741">
    <property type="entry name" value="DUF2045"/>
    <property type="match status" value="1"/>
</dbReference>
<dbReference type="InterPro" id="IPR019141">
    <property type="entry name" value="DUF2045"/>
</dbReference>
<feature type="non-terminal residue" evidence="1">
    <location>
        <position position="110"/>
    </location>
</feature>
<accession>A0A177ATX4</accession>
<dbReference type="Proteomes" id="UP000078046">
    <property type="component" value="Unassembled WGS sequence"/>
</dbReference>
<evidence type="ECO:0000313" key="2">
    <source>
        <dbReference type="Proteomes" id="UP000078046"/>
    </source>
</evidence>
<gene>
    <name evidence="1" type="ORF">A3Q56_06836</name>
</gene>
<proteinExistence type="predicted"/>
<dbReference type="OrthoDB" id="1906921at2759"/>
<reference evidence="1 2" key="1">
    <citation type="submission" date="2016-04" db="EMBL/GenBank/DDBJ databases">
        <title>The genome of Intoshia linei affirms orthonectids as highly simplified spiralians.</title>
        <authorList>
            <person name="Mikhailov K.V."/>
            <person name="Slusarev G.S."/>
            <person name="Nikitin M.A."/>
            <person name="Logacheva M.D."/>
            <person name="Penin A."/>
            <person name="Aleoshin V."/>
            <person name="Panchin Y.V."/>
        </authorList>
    </citation>
    <scope>NUCLEOTIDE SEQUENCE [LARGE SCALE GENOMIC DNA]</scope>
    <source>
        <strain evidence="1">Intl2013</strain>
        <tissue evidence="1">Whole animal</tissue>
    </source>
</reference>
<protein>
    <submittedName>
        <fullName evidence="1">Uncharacterized protein</fullName>
    </submittedName>
</protein>